<evidence type="ECO:0000313" key="3">
    <source>
        <dbReference type="Proteomes" id="UP000565455"/>
    </source>
</evidence>
<dbReference type="RefSeq" id="WP_244538929.1">
    <property type="nucleotide sequence ID" value="NZ_CP183980.1"/>
</dbReference>
<comment type="caution">
    <text evidence="2">The sequence shown here is derived from an EMBL/GenBank/DDBJ whole genome shotgun (WGS) entry which is preliminary data.</text>
</comment>
<dbReference type="Proteomes" id="UP000565455">
    <property type="component" value="Unassembled WGS sequence"/>
</dbReference>
<organism evidence="2 3">
    <name type="scientific">Methylobacterium fujisawaense</name>
    <dbReference type="NCBI Taxonomy" id="107400"/>
    <lineage>
        <taxon>Bacteria</taxon>
        <taxon>Pseudomonadati</taxon>
        <taxon>Pseudomonadota</taxon>
        <taxon>Alphaproteobacteria</taxon>
        <taxon>Hyphomicrobiales</taxon>
        <taxon>Methylobacteriaceae</taxon>
        <taxon>Methylobacterium</taxon>
    </lineage>
</organism>
<dbReference type="GeneID" id="96605493"/>
<protein>
    <submittedName>
        <fullName evidence="2">Uncharacterized protein</fullName>
    </submittedName>
</protein>
<keyword evidence="3" id="KW-1185">Reference proteome</keyword>
<evidence type="ECO:0000256" key="1">
    <source>
        <dbReference type="SAM" id="MobiDB-lite"/>
    </source>
</evidence>
<name>A0ABR6DEC4_9HYPH</name>
<gene>
    <name evidence="2" type="ORF">GGQ91_003857</name>
</gene>
<feature type="compositionally biased region" description="Low complexity" evidence="1">
    <location>
        <begin position="144"/>
        <end position="165"/>
    </location>
</feature>
<sequence>MAVRFSAMEHYRSTLGTTAVAVFGLVAAAHILHPGNYEVQTRPARPVVTAAAPVAPAAWVNPPAHASAPETTGALAAVPTPRIAAAVPSTAMPTAPLPAEMARPAEPLRKAVATHRPKGAERGSRRTARLRHAALERTAQSDRPAVVAAAPQTAPVAAPSPKIDPIGDIIRGLGLGRDG</sequence>
<reference evidence="2 3" key="1">
    <citation type="submission" date="2020-08" db="EMBL/GenBank/DDBJ databases">
        <title>Genomic Encyclopedia of Type Strains, Phase IV (KMG-IV): sequencing the most valuable type-strain genomes for metagenomic binning, comparative biology and taxonomic classification.</title>
        <authorList>
            <person name="Goeker M."/>
        </authorList>
    </citation>
    <scope>NUCLEOTIDE SEQUENCE [LARGE SCALE GENOMIC DNA]</scope>
    <source>
        <strain evidence="2 3">DSM 5686</strain>
    </source>
</reference>
<dbReference type="EMBL" id="JACJIM010000006">
    <property type="protein sequence ID" value="MBA9064451.1"/>
    <property type="molecule type" value="Genomic_DNA"/>
</dbReference>
<evidence type="ECO:0000313" key="2">
    <source>
        <dbReference type="EMBL" id="MBA9064451.1"/>
    </source>
</evidence>
<accession>A0ABR6DEC4</accession>
<feature type="region of interest" description="Disordered" evidence="1">
    <location>
        <begin position="136"/>
        <end position="165"/>
    </location>
</feature>
<proteinExistence type="predicted"/>